<dbReference type="EMBL" id="VUNS01000012">
    <property type="protein sequence ID" value="MST97763.1"/>
    <property type="molecule type" value="Genomic_DNA"/>
</dbReference>
<accession>A0A844G3N2</accession>
<protein>
    <recommendedName>
        <fullName evidence="3">Mannose-6-phosphate isomerase</fullName>
    </recommendedName>
</protein>
<dbReference type="Gene3D" id="2.60.120.10">
    <property type="entry name" value="Jelly Rolls"/>
    <property type="match status" value="1"/>
</dbReference>
<evidence type="ECO:0000313" key="2">
    <source>
        <dbReference type="Proteomes" id="UP000435649"/>
    </source>
</evidence>
<gene>
    <name evidence="1" type="ORF">FYJ85_12010</name>
</gene>
<evidence type="ECO:0008006" key="3">
    <source>
        <dbReference type="Google" id="ProtNLM"/>
    </source>
</evidence>
<sequence>MKLIRFAPNRVGRVYAGGAEIDRLQGVEAPADGGCPEEWIASTVEAQGPRRPGEGVSRVLLPDGGSVPFDRLLGEEAEEILGPAHVARFGKAPGFLTKLLDSAIRLPVQAHPDRAAAKRLFGSEYGKTEAWIVIGGRKIDGEEPYLLMGFNESFDYEVFRREALAGVMERTVGMMHRCPVVPGEVYLITGGLPHAIGSGVFVQEIMEPTDYVVQPELHCGGTRLDERARWGGLDPEKALGVFHCEALPEAELLRRVRRTPVVLSESSGTVLRQLLDRGETGFFGSLELRLDGSWTRPEELGCFMAGTVLGGTAVVAAGRERLALAPGQTFALAASARPVFEGKAEILFALPPALHLRE</sequence>
<dbReference type="Proteomes" id="UP000435649">
    <property type="component" value="Unassembled WGS sequence"/>
</dbReference>
<dbReference type="RefSeq" id="WP_154418847.1">
    <property type="nucleotide sequence ID" value="NZ_CALXOB010000032.1"/>
</dbReference>
<comment type="caution">
    <text evidence="1">The sequence shown here is derived from an EMBL/GenBank/DDBJ whole genome shotgun (WGS) entry which is preliminary data.</text>
</comment>
<reference evidence="1 2" key="1">
    <citation type="submission" date="2019-08" db="EMBL/GenBank/DDBJ databases">
        <title>In-depth cultivation of the pig gut microbiome towards novel bacterial diversity and tailored functional studies.</title>
        <authorList>
            <person name="Wylensek D."/>
            <person name="Hitch T.C.A."/>
            <person name="Clavel T."/>
        </authorList>
    </citation>
    <scope>NUCLEOTIDE SEQUENCE [LARGE SCALE GENOMIC DNA]</scope>
    <source>
        <strain evidence="1 2">BBE-744-WT-12</strain>
    </source>
</reference>
<dbReference type="InterPro" id="IPR014710">
    <property type="entry name" value="RmlC-like_jellyroll"/>
</dbReference>
<dbReference type="InterPro" id="IPR011051">
    <property type="entry name" value="RmlC_Cupin_sf"/>
</dbReference>
<organism evidence="1 2">
    <name type="scientific">Victivallis lenta</name>
    <dbReference type="NCBI Taxonomy" id="2606640"/>
    <lineage>
        <taxon>Bacteria</taxon>
        <taxon>Pseudomonadati</taxon>
        <taxon>Lentisphaerota</taxon>
        <taxon>Lentisphaeria</taxon>
        <taxon>Victivallales</taxon>
        <taxon>Victivallaceae</taxon>
        <taxon>Victivallis</taxon>
    </lineage>
</organism>
<name>A0A844G3N2_9BACT</name>
<keyword evidence="2" id="KW-1185">Reference proteome</keyword>
<evidence type="ECO:0000313" key="1">
    <source>
        <dbReference type="EMBL" id="MST97763.1"/>
    </source>
</evidence>
<dbReference type="SUPFAM" id="SSF51182">
    <property type="entry name" value="RmlC-like cupins"/>
    <property type="match status" value="1"/>
</dbReference>
<dbReference type="AlphaFoldDB" id="A0A844G3N2"/>
<dbReference type="CDD" id="cd07010">
    <property type="entry name" value="cupin_PMI_type_I_N_bac"/>
    <property type="match status" value="1"/>
</dbReference>
<proteinExistence type="predicted"/>